<dbReference type="SUPFAM" id="SSF81383">
    <property type="entry name" value="F-box domain"/>
    <property type="match status" value="1"/>
</dbReference>
<accession>A0A835A4M3</accession>
<name>A0A835A4M3_9POAL</name>
<dbReference type="OrthoDB" id="689438at2759"/>
<protein>
    <recommendedName>
        <fullName evidence="2">F-box domain-containing protein</fullName>
    </recommendedName>
</protein>
<dbReference type="Pfam" id="PF00646">
    <property type="entry name" value="F-box"/>
    <property type="match status" value="1"/>
</dbReference>
<dbReference type="Proteomes" id="UP000636709">
    <property type="component" value="Unassembled WGS sequence"/>
</dbReference>
<evidence type="ECO:0000313" key="3">
    <source>
        <dbReference type="EMBL" id="KAF8648269.1"/>
    </source>
</evidence>
<reference evidence="3" key="1">
    <citation type="submission" date="2020-07" db="EMBL/GenBank/DDBJ databases">
        <title>Genome sequence and genetic diversity analysis of an under-domesticated orphan crop, white fonio (Digitaria exilis).</title>
        <authorList>
            <person name="Bennetzen J.L."/>
            <person name="Chen S."/>
            <person name="Ma X."/>
            <person name="Wang X."/>
            <person name="Yssel A.E.J."/>
            <person name="Chaluvadi S.R."/>
            <person name="Johnson M."/>
            <person name="Gangashetty P."/>
            <person name="Hamidou F."/>
            <person name="Sanogo M.D."/>
            <person name="Zwaenepoel A."/>
            <person name="Wallace J."/>
            <person name="Van De Peer Y."/>
            <person name="Van Deynze A."/>
        </authorList>
    </citation>
    <scope>NUCLEOTIDE SEQUENCE</scope>
    <source>
        <tissue evidence="3">Leaves</tissue>
    </source>
</reference>
<dbReference type="InterPro" id="IPR036047">
    <property type="entry name" value="F-box-like_dom_sf"/>
</dbReference>
<dbReference type="CDD" id="cd22160">
    <property type="entry name" value="F-box_AtFBL13-like"/>
    <property type="match status" value="1"/>
</dbReference>
<dbReference type="PANTHER" id="PTHR34223:SF51">
    <property type="entry name" value="OS06G0556300 PROTEIN"/>
    <property type="match status" value="1"/>
</dbReference>
<dbReference type="AlphaFoldDB" id="A0A835A4M3"/>
<keyword evidence="4" id="KW-1185">Reference proteome</keyword>
<evidence type="ECO:0000313" key="4">
    <source>
        <dbReference type="Proteomes" id="UP000636709"/>
    </source>
</evidence>
<evidence type="ECO:0000256" key="1">
    <source>
        <dbReference type="SAM" id="MobiDB-lite"/>
    </source>
</evidence>
<sequence length="359" mass="39348">MYGSFTRCDDCALAPDAIDPLTLRPELVAPAVAAVRPAAVPTIIDPSALIVFDLSILGGGGPALALPQALNCMDKSSPLPSPPPQKPPSSSPFRTHGSDMWNIRLPSPPPQTTTIVFSSATIMTDSRDLISALPDDVLHLLLSFLPADEAVRTCVLAQRWRDLWRSARAVRITQSARAVRTTYRGKVNWTRRSLTNFLNHLLLLRAAGSPMDEIEISCGRLRGDTCYDEHYPCSCYEDRDGPSPRDIAEAEDLSRSAGMWIRHALSICKARALNVSYRYSGRLRLGGVPFVSTQLTKAVFSWASFKSDRLDFSMCPALEDLTTRTRISTPRVVSLDISVNTGRAPVIESMPSLEPQRAS</sequence>
<dbReference type="Gene3D" id="1.20.1280.50">
    <property type="match status" value="1"/>
</dbReference>
<dbReference type="PANTHER" id="PTHR34223">
    <property type="entry name" value="OS11G0201299 PROTEIN"/>
    <property type="match status" value="1"/>
</dbReference>
<feature type="compositionally biased region" description="Pro residues" evidence="1">
    <location>
        <begin position="79"/>
        <end position="90"/>
    </location>
</feature>
<comment type="caution">
    <text evidence="3">The sequence shown here is derived from an EMBL/GenBank/DDBJ whole genome shotgun (WGS) entry which is preliminary data.</text>
</comment>
<dbReference type="EMBL" id="JACEFO010002816">
    <property type="protein sequence ID" value="KAF8648269.1"/>
    <property type="molecule type" value="Genomic_DNA"/>
</dbReference>
<proteinExistence type="predicted"/>
<dbReference type="InterPro" id="IPR053197">
    <property type="entry name" value="F-box_SCFL_complex_component"/>
</dbReference>
<feature type="region of interest" description="Disordered" evidence="1">
    <location>
        <begin position="75"/>
        <end position="105"/>
    </location>
</feature>
<organism evidence="3 4">
    <name type="scientific">Digitaria exilis</name>
    <dbReference type="NCBI Taxonomy" id="1010633"/>
    <lineage>
        <taxon>Eukaryota</taxon>
        <taxon>Viridiplantae</taxon>
        <taxon>Streptophyta</taxon>
        <taxon>Embryophyta</taxon>
        <taxon>Tracheophyta</taxon>
        <taxon>Spermatophyta</taxon>
        <taxon>Magnoliopsida</taxon>
        <taxon>Liliopsida</taxon>
        <taxon>Poales</taxon>
        <taxon>Poaceae</taxon>
        <taxon>PACMAD clade</taxon>
        <taxon>Panicoideae</taxon>
        <taxon>Panicodae</taxon>
        <taxon>Paniceae</taxon>
        <taxon>Anthephorinae</taxon>
        <taxon>Digitaria</taxon>
    </lineage>
</organism>
<dbReference type="InterPro" id="IPR053781">
    <property type="entry name" value="F-box_AtFBL13-like"/>
</dbReference>
<dbReference type="InterPro" id="IPR001810">
    <property type="entry name" value="F-box_dom"/>
</dbReference>
<gene>
    <name evidence="3" type="ORF">HU200_064844</name>
</gene>
<feature type="domain" description="F-box" evidence="2">
    <location>
        <begin position="130"/>
        <end position="166"/>
    </location>
</feature>
<evidence type="ECO:0000259" key="2">
    <source>
        <dbReference type="Pfam" id="PF00646"/>
    </source>
</evidence>